<evidence type="ECO:0000256" key="5">
    <source>
        <dbReference type="ARBA" id="ARBA00023315"/>
    </source>
</evidence>
<keyword evidence="2" id="KW-0028">Amino-acid biosynthesis</keyword>
<dbReference type="SUPFAM" id="SSF51161">
    <property type="entry name" value="Trimeric LpxA-like enzymes"/>
    <property type="match status" value="1"/>
</dbReference>
<feature type="transmembrane region" description="Helical" evidence="9">
    <location>
        <begin position="20"/>
        <end position="39"/>
    </location>
</feature>
<dbReference type="Proteomes" id="UP000230859">
    <property type="component" value="Unassembled WGS sequence"/>
</dbReference>
<keyword evidence="9" id="KW-0472">Membrane</keyword>
<dbReference type="InterPro" id="IPR018357">
    <property type="entry name" value="Hexapep_transf_CS"/>
</dbReference>
<dbReference type="InterPro" id="IPR005881">
    <property type="entry name" value="Ser_O-AcTrfase"/>
</dbReference>
<dbReference type="PROSITE" id="PS00101">
    <property type="entry name" value="HEXAPEP_TRANSFERASES"/>
    <property type="match status" value="1"/>
</dbReference>
<dbReference type="CDD" id="cd03354">
    <property type="entry name" value="LbH_SAT"/>
    <property type="match status" value="1"/>
</dbReference>
<keyword evidence="4" id="KW-0677">Repeat</keyword>
<keyword evidence="5 7" id="KW-0012">Acyltransferase</keyword>
<dbReference type="InterPro" id="IPR042122">
    <property type="entry name" value="Ser_AcTrfase_N_sf"/>
</dbReference>
<dbReference type="InterPro" id="IPR053376">
    <property type="entry name" value="Serine_acetyltransferase"/>
</dbReference>
<evidence type="ECO:0000256" key="4">
    <source>
        <dbReference type="ARBA" id="ARBA00022737"/>
    </source>
</evidence>
<evidence type="ECO:0000256" key="2">
    <source>
        <dbReference type="ARBA" id="ARBA00022605"/>
    </source>
</evidence>
<keyword evidence="8" id="KW-0175">Coiled coil</keyword>
<sequence length="223" mass="24645">MLTVIEDLKAVFKRDPAARTPFGLLEVIFIYSGFHAIFWHRLSHFLHKKLHLPFIPRLIAQLVRWFTGIEIHPGAQIGPGFFIDHGMGVVIGETTEIGKDVLIYQGVTLGGTGAERGKRHPTLGDYVVVGAGAKVLGNITIGNHVRIGAGSVVVRSVPDNCTVVGVPAEIVRREGKRVSKDEAAMLDHGDLPDPVLQLKKRIHFLQREIDHLEKEIDHGKKKD</sequence>
<dbReference type="Gene3D" id="1.10.3130.10">
    <property type="entry name" value="serine acetyltransferase, domain 1"/>
    <property type="match status" value="1"/>
</dbReference>
<dbReference type="EMBL" id="PCVY01000022">
    <property type="protein sequence ID" value="PIQ87048.1"/>
    <property type="molecule type" value="Genomic_DNA"/>
</dbReference>
<protein>
    <recommendedName>
        <fullName evidence="7">Serine acetyltransferase</fullName>
        <ecNumber evidence="7">2.3.1.30</ecNumber>
    </recommendedName>
</protein>
<proteinExistence type="inferred from homology"/>
<dbReference type="Gene3D" id="2.160.10.10">
    <property type="entry name" value="Hexapeptide repeat proteins"/>
    <property type="match status" value="1"/>
</dbReference>
<evidence type="ECO:0000313" key="10">
    <source>
        <dbReference type="EMBL" id="PIQ87048.1"/>
    </source>
</evidence>
<dbReference type="Pfam" id="PF00132">
    <property type="entry name" value="Hexapep"/>
    <property type="match status" value="1"/>
</dbReference>
<comment type="similarity">
    <text evidence="1 7">Belongs to the transferase hexapeptide repeat family.</text>
</comment>
<evidence type="ECO:0000256" key="9">
    <source>
        <dbReference type="SAM" id="Phobius"/>
    </source>
</evidence>
<comment type="caution">
    <text evidence="10">The sequence shown here is derived from an EMBL/GenBank/DDBJ whole genome shotgun (WGS) entry which is preliminary data.</text>
</comment>
<comment type="catalytic activity">
    <reaction evidence="6 7">
        <text>L-serine + acetyl-CoA = O-acetyl-L-serine + CoA</text>
        <dbReference type="Rhea" id="RHEA:24560"/>
        <dbReference type="ChEBI" id="CHEBI:33384"/>
        <dbReference type="ChEBI" id="CHEBI:57287"/>
        <dbReference type="ChEBI" id="CHEBI:57288"/>
        <dbReference type="ChEBI" id="CHEBI:58340"/>
        <dbReference type="EC" id="2.3.1.30"/>
    </reaction>
</comment>
<dbReference type="InterPro" id="IPR011004">
    <property type="entry name" value="Trimer_LpxA-like_sf"/>
</dbReference>
<dbReference type="EC" id="2.3.1.30" evidence="7"/>
<name>A0A2H0LRN9_9BACT</name>
<evidence type="ECO:0000313" key="11">
    <source>
        <dbReference type="Proteomes" id="UP000230859"/>
    </source>
</evidence>
<evidence type="ECO:0000256" key="1">
    <source>
        <dbReference type="ARBA" id="ARBA00007274"/>
    </source>
</evidence>
<dbReference type="FunFam" id="2.160.10.10:FF:000007">
    <property type="entry name" value="Serine acetyltransferase"/>
    <property type="match status" value="1"/>
</dbReference>
<dbReference type="NCBIfam" id="NF041874">
    <property type="entry name" value="EPS_EpsC"/>
    <property type="match status" value="1"/>
</dbReference>
<feature type="coiled-coil region" evidence="8">
    <location>
        <begin position="195"/>
        <end position="222"/>
    </location>
</feature>
<dbReference type="PANTHER" id="PTHR42811">
    <property type="entry name" value="SERINE ACETYLTRANSFERASE"/>
    <property type="match status" value="1"/>
</dbReference>
<evidence type="ECO:0000256" key="3">
    <source>
        <dbReference type="ARBA" id="ARBA00022679"/>
    </source>
</evidence>
<dbReference type="GO" id="GO:0006535">
    <property type="term" value="P:cysteine biosynthetic process from serine"/>
    <property type="evidence" value="ECO:0007669"/>
    <property type="project" value="InterPro"/>
</dbReference>
<accession>A0A2H0LRN9</accession>
<dbReference type="AlphaFoldDB" id="A0A2H0LRN9"/>
<dbReference type="PIRSF" id="PIRSF000441">
    <property type="entry name" value="CysE"/>
    <property type="match status" value="1"/>
</dbReference>
<dbReference type="InterPro" id="IPR001451">
    <property type="entry name" value="Hexapep"/>
</dbReference>
<evidence type="ECO:0000256" key="8">
    <source>
        <dbReference type="SAM" id="Coils"/>
    </source>
</evidence>
<dbReference type="InterPro" id="IPR045304">
    <property type="entry name" value="LbH_SAT"/>
</dbReference>
<organism evidence="10 11">
    <name type="scientific">Candidatus Abzuiibacterium crystallinum</name>
    <dbReference type="NCBI Taxonomy" id="1974748"/>
    <lineage>
        <taxon>Bacteria</taxon>
        <taxon>Pseudomonadati</taxon>
        <taxon>Candidatus Omnitrophota</taxon>
        <taxon>Candidatus Abzuiibacterium</taxon>
    </lineage>
</organism>
<keyword evidence="3 7" id="KW-0808">Transferase</keyword>
<evidence type="ECO:0000256" key="6">
    <source>
        <dbReference type="ARBA" id="ARBA00049486"/>
    </source>
</evidence>
<keyword evidence="9" id="KW-1133">Transmembrane helix</keyword>
<dbReference type="NCBIfam" id="TIGR01172">
    <property type="entry name" value="cysE"/>
    <property type="match status" value="1"/>
</dbReference>
<dbReference type="GO" id="GO:0005737">
    <property type="term" value="C:cytoplasm"/>
    <property type="evidence" value="ECO:0007669"/>
    <property type="project" value="InterPro"/>
</dbReference>
<reference evidence="10 11" key="1">
    <citation type="submission" date="2017-09" db="EMBL/GenBank/DDBJ databases">
        <title>Depth-based differentiation of microbial function through sediment-hosted aquifers and enrichment of novel symbionts in the deep terrestrial subsurface.</title>
        <authorList>
            <person name="Probst A.J."/>
            <person name="Ladd B."/>
            <person name="Jarett J.K."/>
            <person name="Geller-Mcgrath D.E."/>
            <person name="Sieber C.M."/>
            <person name="Emerson J.B."/>
            <person name="Anantharaman K."/>
            <person name="Thomas B.C."/>
            <person name="Malmstrom R."/>
            <person name="Stieglmeier M."/>
            <person name="Klingl A."/>
            <person name="Woyke T."/>
            <person name="Ryan C.M."/>
            <person name="Banfield J.F."/>
        </authorList>
    </citation>
    <scope>NUCLEOTIDE SEQUENCE [LARGE SCALE GENOMIC DNA]</scope>
    <source>
        <strain evidence="10">CG11_big_fil_rev_8_21_14_0_20_45_26</strain>
    </source>
</reference>
<gene>
    <name evidence="10" type="primary">cysE</name>
    <name evidence="10" type="ORF">COV74_02585</name>
</gene>
<dbReference type="GO" id="GO:0009001">
    <property type="term" value="F:serine O-acetyltransferase activity"/>
    <property type="evidence" value="ECO:0007669"/>
    <property type="project" value="UniProtKB-EC"/>
</dbReference>
<evidence type="ECO:0000256" key="7">
    <source>
        <dbReference type="PIRNR" id="PIRNR000441"/>
    </source>
</evidence>
<keyword evidence="9" id="KW-0812">Transmembrane</keyword>